<sequence>MLSVSSLTDILSCPQVLSSRVSKVVCMPPALSVPHPSGYLKFNVYGVVNGSFEVAGIGGVSRNHVGKSLITFSKTSGALDSVTVELLVIPEACRLFNSSTWSHSFKVIIECDCSNMMCWLNHPQ</sequence>
<evidence type="ECO:0000313" key="1">
    <source>
        <dbReference type="EMBL" id="KAK9031863.1"/>
    </source>
</evidence>
<dbReference type="PANTHER" id="PTHR33033:SF109">
    <property type="entry name" value="PROTEIN, PUTATIVE-RELATED"/>
    <property type="match status" value="1"/>
</dbReference>
<organism evidence="1 2">
    <name type="scientific">Hibiscus sabdariffa</name>
    <name type="common">roselle</name>
    <dbReference type="NCBI Taxonomy" id="183260"/>
    <lineage>
        <taxon>Eukaryota</taxon>
        <taxon>Viridiplantae</taxon>
        <taxon>Streptophyta</taxon>
        <taxon>Embryophyta</taxon>
        <taxon>Tracheophyta</taxon>
        <taxon>Spermatophyta</taxon>
        <taxon>Magnoliopsida</taxon>
        <taxon>eudicotyledons</taxon>
        <taxon>Gunneridae</taxon>
        <taxon>Pentapetalae</taxon>
        <taxon>rosids</taxon>
        <taxon>malvids</taxon>
        <taxon>Malvales</taxon>
        <taxon>Malvaceae</taxon>
        <taxon>Malvoideae</taxon>
        <taxon>Hibiscus</taxon>
    </lineage>
</organism>
<evidence type="ECO:0000313" key="2">
    <source>
        <dbReference type="Proteomes" id="UP001396334"/>
    </source>
</evidence>
<evidence type="ECO:0008006" key="3">
    <source>
        <dbReference type="Google" id="ProtNLM"/>
    </source>
</evidence>
<accession>A0ABR2T2Y8</accession>
<name>A0ABR2T2Y8_9ROSI</name>
<dbReference type="PANTHER" id="PTHR33033">
    <property type="entry name" value="POLYNUCLEOTIDYL TRANSFERASE, RIBONUCLEASE H-LIKE SUPERFAMILY PROTEIN-RELATED"/>
    <property type="match status" value="1"/>
</dbReference>
<keyword evidence="2" id="KW-1185">Reference proteome</keyword>
<gene>
    <name evidence="1" type="ORF">V6N11_056149</name>
</gene>
<comment type="caution">
    <text evidence="1">The sequence shown here is derived from an EMBL/GenBank/DDBJ whole genome shotgun (WGS) entry which is preliminary data.</text>
</comment>
<proteinExistence type="predicted"/>
<reference evidence="1 2" key="1">
    <citation type="journal article" date="2024" name="G3 (Bethesda)">
        <title>Genome assembly of Hibiscus sabdariffa L. provides insights into metabolisms of medicinal natural products.</title>
        <authorList>
            <person name="Kim T."/>
        </authorList>
    </citation>
    <scope>NUCLEOTIDE SEQUENCE [LARGE SCALE GENOMIC DNA]</scope>
    <source>
        <strain evidence="1">TK-2024</strain>
        <tissue evidence="1">Old leaves</tissue>
    </source>
</reference>
<dbReference type="Proteomes" id="UP001396334">
    <property type="component" value="Unassembled WGS sequence"/>
</dbReference>
<protein>
    <recommendedName>
        <fullName evidence="3">RNase H type-1 domain-containing protein</fullName>
    </recommendedName>
</protein>
<dbReference type="EMBL" id="JBBPBN010000009">
    <property type="protein sequence ID" value="KAK9031863.1"/>
    <property type="molecule type" value="Genomic_DNA"/>
</dbReference>